<dbReference type="EMBL" id="LR214945">
    <property type="protein sequence ID" value="VEU57506.1"/>
    <property type="molecule type" value="Genomic_DNA"/>
</dbReference>
<reference evidence="1 2" key="1">
    <citation type="submission" date="2019-01" db="EMBL/GenBank/DDBJ databases">
        <authorList>
            <consortium name="Pathogen Informatics"/>
        </authorList>
    </citation>
    <scope>NUCLEOTIDE SEQUENCE [LARGE SCALE GENOMIC DNA]</scope>
    <source>
        <strain evidence="1 2">NCTC10119</strain>
    </source>
</reference>
<protein>
    <submittedName>
        <fullName evidence="1">Uncharacterized protein</fullName>
    </submittedName>
</protein>
<gene>
    <name evidence="1" type="ORF">NCTC10119_00787</name>
</gene>
<sequence length="36" mass="4051">MHTLEKISSWLKGNPYLNKIVSSSFLNLFKKKGGIA</sequence>
<name>A0AB38W8R6_MYCPM</name>
<evidence type="ECO:0000313" key="2">
    <source>
        <dbReference type="Proteomes" id="UP000289557"/>
    </source>
</evidence>
<accession>A0AB38W8R6</accession>
<organism evidence="1 2">
    <name type="scientific">Mycoplasmoides pneumoniae</name>
    <name type="common">Mycoplasma pneumoniae</name>
    <dbReference type="NCBI Taxonomy" id="2104"/>
    <lineage>
        <taxon>Bacteria</taxon>
        <taxon>Bacillati</taxon>
        <taxon>Mycoplasmatota</taxon>
        <taxon>Mycoplasmoidales</taxon>
        <taxon>Mycoplasmoidaceae</taxon>
        <taxon>Mycoplasmoides</taxon>
    </lineage>
</organism>
<dbReference type="Proteomes" id="UP000289557">
    <property type="component" value="Chromosome"/>
</dbReference>
<proteinExistence type="predicted"/>
<evidence type="ECO:0000313" key="1">
    <source>
        <dbReference type="EMBL" id="VEU57506.1"/>
    </source>
</evidence>
<dbReference type="AlphaFoldDB" id="A0AB38W8R6"/>